<dbReference type="GO" id="GO:0035725">
    <property type="term" value="P:sodium ion transmembrane transport"/>
    <property type="evidence" value="ECO:0007669"/>
    <property type="project" value="TreeGrafter"/>
</dbReference>
<dbReference type="RefSeq" id="XP_001015086.2">
    <property type="nucleotide sequence ID" value="XM_001015086.2"/>
</dbReference>
<dbReference type="SUPFAM" id="SSF81324">
    <property type="entry name" value="Voltage-gated potassium channels"/>
    <property type="match status" value="1"/>
</dbReference>
<dbReference type="GO" id="GO:0003254">
    <property type="term" value="P:regulation of membrane depolarization"/>
    <property type="evidence" value="ECO:0007669"/>
    <property type="project" value="TreeGrafter"/>
</dbReference>
<proteinExistence type="predicted"/>
<keyword evidence="2" id="KW-1133">Transmembrane helix</keyword>
<dbReference type="OrthoDB" id="433309at2759"/>
<name>Q23EB2_TETTS</name>
<keyword evidence="2" id="KW-0472">Membrane</keyword>
<dbReference type="PROSITE" id="PS50042">
    <property type="entry name" value="CNMP_BINDING_3"/>
    <property type="match status" value="1"/>
</dbReference>
<organism evidence="4 5">
    <name type="scientific">Tetrahymena thermophila (strain SB210)</name>
    <dbReference type="NCBI Taxonomy" id="312017"/>
    <lineage>
        <taxon>Eukaryota</taxon>
        <taxon>Sar</taxon>
        <taxon>Alveolata</taxon>
        <taxon>Ciliophora</taxon>
        <taxon>Intramacronucleata</taxon>
        <taxon>Oligohymenophorea</taxon>
        <taxon>Hymenostomatida</taxon>
        <taxon>Tetrahymenina</taxon>
        <taxon>Tetrahymenidae</taxon>
        <taxon>Tetrahymena</taxon>
    </lineage>
</organism>
<feature type="transmembrane region" description="Helical" evidence="2">
    <location>
        <begin position="475"/>
        <end position="495"/>
    </location>
</feature>
<dbReference type="InterPro" id="IPR051413">
    <property type="entry name" value="K/Na_HCN_channel"/>
</dbReference>
<dbReference type="KEGG" id="tet:TTHERM_00717660"/>
<evidence type="ECO:0000256" key="1">
    <source>
        <dbReference type="SAM" id="MobiDB-lite"/>
    </source>
</evidence>
<dbReference type="PANTHER" id="PTHR45689">
    <property type="entry name" value="I[[H]] CHANNEL, ISOFORM E"/>
    <property type="match status" value="1"/>
</dbReference>
<keyword evidence="5" id="KW-1185">Reference proteome</keyword>
<dbReference type="InterPro" id="IPR018490">
    <property type="entry name" value="cNMP-bd_dom_sf"/>
</dbReference>
<dbReference type="SMART" id="SM00100">
    <property type="entry name" value="cNMP"/>
    <property type="match status" value="1"/>
</dbReference>
<dbReference type="Pfam" id="PF07885">
    <property type="entry name" value="Ion_trans_2"/>
    <property type="match status" value="1"/>
</dbReference>
<dbReference type="InterPro" id="IPR000595">
    <property type="entry name" value="cNMP-bd_dom"/>
</dbReference>
<dbReference type="AlphaFoldDB" id="Q23EB2"/>
<feature type="region of interest" description="Disordered" evidence="1">
    <location>
        <begin position="1051"/>
        <end position="1075"/>
    </location>
</feature>
<feature type="compositionally biased region" description="Polar residues" evidence="1">
    <location>
        <begin position="1054"/>
        <end position="1068"/>
    </location>
</feature>
<dbReference type="Gene3D" id="1.10.287.70">
    <property type="match status" value="1"/>
</dbReference>
<feature type="transmembrane region" description="Helical" evidence="2">
    <location>
        <begin position="355"/>
        <end position="378"/>
    </location>
</feature>
<protein>
    <submittedName>
        <fullName evidence="4">Cation channel family protein</fullName>
    </submittedName>
</protein>
<feature type="transmembrane region" description="Helical" evidence="2">
    <location>
        <begin position="315"/>
        <end position="334"/>
    </location>
</feature>
<keyword evidence="2" id="KW-0812">Transmembrane</keyword>
<feature type="transmembrane region" description="Helical" evidence="2">
    <location>
        <begin position="280"/>
        <end position="303"/>
    </location>
</feature>
<accession>Q23EB2</accession>
<dbReference type="GeneID" id="7839526"/>
<evidence type="ECO:0000313" key="4">
    <source>
        <dbReference type="EMBL" id="EAR94841.2"/>
    </source>
</evidence>
<dbReference type="HOGENOM" id="CLU_280268_0_0_1"/>
<evidence type="ECO:0000256" key="2">
    <source>
        <dbReference type="SAM" id="Phobius"/>
    </source>
</evidence>
<dbReference type="InterPro" id="IPR014710">
    <property type="entry name" value="RmlC-like_jellyroll"/>
</dbReference>
<dbReference type="Gene3D" id="1.10.287.630">
    <property type="entry name" value="Helix hairpin bin"/>
    <property type="match status" value="1"/>
</dbReference>
<feature type="domain" description="Cyclic nucleotide-binding" evidence="3">
    <location>
        <begin position="609"/>
        <end position="714"/>
    </location>
</feature>
<dbReference type="EMBL" id="GG662649">
    <property type="protein sequence ID" value="EAR94841.2"/>
    <property type="molecule type" value="Genomic_DNA"/>
</dbReference>
<dbReference type="SUPFAM" id="SSF51206">
    <property type="entry name" value="cAMP-binding domain-like"/>
    <property type="match status" value="1"/>
</dbReference>
<feature type="transmembrane region" description="Helical" evidence="2">
    <location>
        <begin position="426"/>
        <end position="450"/>
    </location>
</feature>
<dbReference type="InParanoid" id="Q23EB2"/>
<reference evidence="5" key="1">
    <citation type="journal article" date="2006" name="PLoS Biol.">
        <title>Macronuclear genome sequence of the ciliate Tetrahymena thermophila, a model eukaryote.</title>
        <authorList>
            <person name="Eisen J.A."/>
            <person name="Coyne R.S."/>
            <person name="Wu M."/>
            <person name="Wu D."/>
            <person name="Thiagarajan M."/>
            <person name="Wortman J.R."/>
            <person name="Badger J.H."/>
            <person name="Ren Q."/>
            <person name="Amedeo P."/>
            <person name="Jones K.M."/>
            <person name="Tallon L.J."/>
            <person name="Delcher A.L."/>
            <person name="Salzberg S.L."/>
            <person name="Silva J.C."/>
            <person name="Haas B.J."/>
            <person name="Majoros W.H."/>
            <person name="Farzad M."/>
            <person name="Carlton J.M."/>
            <person name="Smith R.K. Jr."/>
            <person name="Garg J."/>
            <person name="Pearlman R.E."/>
            <person name="Karrer K.M."/>
            <person name="Sun L."/>
            <person name="Manning G."/>
            <person name="Elde N.C."/>
            <person name="Turkewitz A.P."/>
            <person name="Asai D.J."/>
            <person name="Wilkes D.E."/>
            <person name="Wang Y."/>
            <person name="Cai H."/>
            <person name="Collins K."/>
            <person name="Stewart B.A."/>
            <person name="Lee S.R."/>
            <person name="Wilamowska K."/>
            <person name="Weinberg Z."/>
            <person name="Ruzzo W.L."/>
            <person name="Wloga D."/>
            <person name="Gaertig J."/>
            <person name="Frankel J."/>
            <person name="Tsao C.-C."/>
            <person name="Gorovsky M.A."/>
            <person name="Keeling P.J."/>
            <person name="Waller R.F."/>
            <person name="Patron N.J."/>
            <person name="Cherry J.M."/>
            <person name="Stover N.A."/>
            <person name="Krieger C.J."/>
            <person name="del Toro C."/>
            <person name="Ryder H.F."/>
            <person name="Williamson S.C."/>
            <person name="Barbeau R.A."/>
            <person name="Hamilton E.P."/>
            <person name="Orias E."/>
        </authorList>
    </citation>
    <scope>NUCLEOTIDE SEQUENCE [LARGE SCALE GENOMIC DNA]</scope>
    <source>
        <strain evidence="5">SB210</strain>
    </source>
</reference>
<dbReference type="InterPro" id="IPR013099">
    <property type="entry name" value="K_chnl_dom"/>
</dbReference>
<dbReference type="eggNOG" id="KOG0500">
    <property type="taxonomic scope" value="Eukaryota"/>
</dbReference>
<dbReference type="CDD" id="cd00038">
    <property type="entry name" value="CAP_ED"/>
    <property type="match status" value="1"/>
</dbReference>
<evidence type="ECO:0000259" key="3">
    <source>
        <dbReference type="PROSITE" id="PS50042"/>
    </source>
</evidence>
<gene>
    <name evidence="4" type="ORF">TTHERM_00717660</name>
</gene>
<sequence>MDLNKLSTIIENNTESEFLAKKEQQNDSIFERPCQKYIIDDRCEQIKQGLQGDSGLKAISSFEDIIQNANSKIKQKVQTDNNNVNDIEKTQFFQFNTNCSKQNNIFIFNIKDNEKQLYGEHQKKRVEDQKQQSLNSQNEIQVHNCLTSRNRIHSKHDEHQKQNLHRNSLVFQISNRQKDKKSSQHINHIQSNQQKIKKANQLYTMVNVRLKVLEFIKKMKLLYKNRKLDNISKFQIEIISDSCYYFEKDSPQNNSIFFNLLKKTQQLIQHIPILIPTNKIIILFDLLGIIYFYLFFFFFSIFAFFNQAELNSNQFAFTCLLSVVIMLLDILESFNMAIFKWDIIVLEREFIIKSYLLSFHFLTDFVSLIALFSLIVSSPNQITFNPENNFWKYMQIVIIFVKLFGVKQKIQRIKNVMTLSQNQKHLYQLISQIFSVLQIAHISCIGWYSLTFILENERNWLQKINLENSAYHIKYIYSFYWAIITMSTVGYGDIVATNYSEALYISINTIIFSCVFAFSINNIGQILHEVQMSNQNIKNQTQIIEKYLKRKNVNIQLKTRVIQYLFFLEEEINSKLLKEEEQVVSVLSLKLREEIIQEANSQILKKFNIFNSFSQQSINKLVFQMKEIIVSPGEIIFSEGDIDDSIYLITKGKIQILQNTTSKSCSNFILKTLSENQIFGEIAFFSQMPRTATAKSLNLSTLYKIERKDFIEIIQQNQMDFEVFKSIQHQILLNHDFKQIQTKCYSCNSSNHIIQKCPIVNQAFDYQLINLKNNYHTQQERKKFNRKNVRVFQAKNLEGLNVEILSQLKMNLEYQNFFNSEPVLSQQFTSNIQMEESKIKGSINQNSQQNLNQQNDYNSQANICEQVAYSKKLIQIDQQYINPTKNQAQNIANIVLLGISSRNNTLNEGVQFEKEQDLQQGLGQEELSLSHVNSLGDICNKNDGISSNTKTSNHKRKKDSIILKHSNCTDSIQVDKIQPCSTNQFEQESINLSSNLITEFVYSQDQKYYKYLPINATLQLYPEDKKNKINSSKAQENKIIKFCKDDLQNDKNDQSYQSQLSGMTTSSNGKREKTTSLGKKTLIQKACKTLDGDQQYTISGNRLSVEVLQKLFQYDFDLAKNYKYFLPQNNYNLIIKEYNALLNINFKLLFSRISSSNHYSENDKLKFRLSPRSRYLFLKKQQKNKICYGISTKSCSKNPKVFDKNI</sequence>
<dbReference type="Gene3D" id="2.60.120.10">
    <property type="entry name" value="Jelly Rolls"/>
    <property type="match status" value="1"/>
</dbReference>
<dbReference type="PANTHER" id="PTHR45689:SF5">
    <property type="entry name" value="I[[H]] CHANNEL, ISOFORM E"/>
    <property type="match status" value="1"/>
</dbReference>
<feature type="transmembrane region" description="Helical" evidence="2">
    <location>
        <begin position="502"/>
        <end position="520"/>
    </location>
</feature>
<dbReference type="Pfam" id="PF00027">
    <property type="entry name" value="cNMP_binding"/>
    <property type="match status" value="1"/>
</dbReference>
<dbReference type="Proteomes" id="UP000009168">
    <property type="component" value="Unassembled WGS sequence"/>
</dbReference>
<evidence type="ECO:0000313" key="5">
    <source>
        <dbReference type="Proteomes" id="UP000009168"/>
    </source>
</evidence>
<dbReference type="GO" id="GO:0098855">
    <property type="term" value="C:HCN channel complex"/>
    <property type="evidence" value="ECO:0007669"/>
    <property type="project" value="TreeGrafter"/>
</dbReference>
<dbReference type="GO" id="GO:0005249">
    <property type="term" value="F:voltage-gated potassium channel activity"/>
    <property type="evidence" value="ECO:0007669"/>
    <property type="project" value="TreeGrafter"/>
</dbReference>